<dbReference type="PROSITE" id="PS51462">
    <property type="entry name" value="NUDIX"/>
    <property type="match status" value="1"/>
</dbReference>
<protein>
    <submittedName>
        <fullName evidence="6">DNA mismatch repair protein MutT</fullName>
    </submittedName>
</protein>
<evidence type="ECO:0000259" key="5">
    <source>
        <dbReference type="PROSITE" id="PS51462"/>
    </source>
</evidence>
<dbReference type="EMBL" id="JYFC01000003">
    <property type="protein sequence ID" value="KJC64496.1"/>
    <property type="molecule type" value="Genomic_DNA"/>
</dbReference>
<dbReference type="Pfam" id="PF00293">
    <property type="entry name" value="NUDIX"/>
    <property type="match status" value="1"/>
</dbReference>
<dbReference type="Proteomes" id="UP000032503">
    <property type="component" value="Unassembled WGS sequence"/>
</dbReference>
<dbReference type="PANTHER" id="PTHR43046">
    <property type="entry name" value="GDP-MANNOSE MANNOSYL HYDROLASE"/>
    <property type="match status" value="1"/>
</dbReference>
<comment type="cofactor">
    <cofactor evidence="1">
        <name>Mg(2+)</name>
        <dbReference type="ChEBI" id="CHEBI:18420"/>
    </cofactor>
</comment>
<dbReference type="PRINTS" id="PR00502">
    <property type="entry name" value="NUDIXFAMILY"/>
</dbReference>
<reference evidence="6 7" key="1">
    <citation type="journal article" date="2001" name="Int. J. Syst. Evol. Microbiol.">
        <title>Agreia bicolorata gen. nov., sp. nov., to accommodate actinobacteria isolated from narrow reed grass infected by the nematode Heteroanguina graminophila.</title>
        <authorList>
            <person name="Evtushenko L.I."/>
            <person name="Dorofeeva L.V."/>
            <person name="Dobrovolskaya T.G."/>
            <person name="Streshinskaya G.M."/>
            <person name="Subbotin S.A."/>
            <person name="Tiedje J.M."/>
        </authorList>
    </citation>
    <scope>NUCLEOTIDE SEQUENCE [LARGE SCALE GENOMIC DNA]</scope>
    <source>
        <strain evidence="6 7">VKM Ac-1804</strain>
    </source>
</reference>
<evidence type="ECO:0000313" key="7">
    <source>
        <dbReference type="Proteomes" id="UP000032503"/>
    </source>
</evidence>
<dbReference type="SUPFAM" id="SSF55811">
    <property type="entry name" value="Nudix"/>
    <property type="match status" value="1"/>
</dbReference>
<accession>A0ABR5CFV6</accession>
<evidence type="ECO:0000256" key="1">
    <source>
        <dbReference type="ARBA" id="ARBA00001946"/>
    </source>
</evidence>
<feature type="domain" description="Nudix hydrolase" evidence="5">
    <location>
        <begin position="2"/>
        <end position="137"/>
    </location>
</feature>
<proteinExistence type="inferred from homology"/>
<name>A0ABR5CFV6_9MICO</name>
<comment type="similarity">
    <text evidence="2 4">Belongs to the Nudix hydrolase family.</text>
</comment>
<dbReference type="RefSeq" id="WP_044440932.1">
    <property type="nucleotide sequence ID" value="NZ_JYFC01000003.1"/>
</dbReference>
<keyword evidence="3 4" id="KW-0378">Hydrolase</keyword>
<dbReference type="Gene3D" id="3.90.79.10">
    <property type="entry name" value="Nucleoside Triphosphate Pyrophosphohydrolase"/>
    <property type="match status" value="1"/>
</dbReference>
<gene>
    <name evidence="6" type="ORF">TZ00_08845</name>
</gene>
<dbReference type="InterPro" id="IPR020084">
    <property type="entry name" value="NUDIX_hydrolase_CS"/>
</dbReference>
<dbReference type="InterPro" id="IPR020476">
    <property type="entry name" value="Nudix_hydrolase"/>
</dbReference>
<dbReference type="InterPro" id="IPR015797">
    <property type="entry name" value="NUDIX_hydrolase-like_dom_sf"/>
</dbReference>
<evidence type="ECO:0000256" key="4">
    <source>
        <dbReference type="RuleBase" id="RU003476"/>
    </source>
</evidence>
<sequence length="145" mass="15222">MDIRVAAYAVIISEGKILLAHWRAGEHSGWTLPGGGIDPGEDPADAAVREISEETGYRAELGELIGVDSKVIPAGQRLSGSGVPLHALRIVYTATVVGGDLSNEIGGSTDEAAWFELGDVAGLDRVDLVDIGIRMRSASEARRAD</sequence>
<evidence type="ECO:0000256" key="3">
    <source>
        <dbReference type="ARBA" id="ARBA00022801"/>
    </source>
</evidence>
<dbReference type="PANTHER" id="PTHR43046:SF14">
    <property type="entry name" value="MUTT_NUDIX FAMILY PROTEIN"/>
    <property type="match status" value="1"/>
</dbReference>
<evidence type="ECO:0000313" key="6">
    <source>
        <dbReference type="EMBL" id="KJC64496.1"/>
    </source>
</evidence>
<evidence type="ECO:0000256" key="2">
    <source>
        <dbReference type="ARBA" id="ARBA00005582"/>
    </source>
</evidence>
<keyword evidence="7" id="KW-1185">Reference proteome</keyword>
<comment type="caution">
    <text evidence="6">The sequence shown here is derived from an EMBL/GenBank/DDBJ whole genome shotgun (WGS) entry which is preliminary data.</text>
</comment>
<dbReference type="InterPro" id="IPR000086">
    <property type="entry name" value="NUDIX_hydrolase_dom"/>
</dbReference>
<dbReference type="PROSITE" id="PS00893">
    <property type="entry name" value="NUDIX_BOX"/>
    <property type="match status" value="1"/>
</dbReference>
<dbReference type="CDD" id="cd02883">
    <property type="entry name" value="NUDIX_Hydrolase"/>
    <property type="match status" value="1"/>
</dbReference>
<organism evidence="6 7">
    <name type="scientific">Agreia bicolorata</name>
    <dbReference type="NCBI Taxonomy" id="110935"/>
    <lineage>
        <taxon>Bacteria</taxon>
        <taxon>Bacillati</taxon>
        <taxon>Actinomycetota</taxon>
        <taxon>Actinomycetes</taxon>
        <taxon>Micrococcales</taxon>
        <taxon>Microbacteriaceae</taxon>
        <taxon>Agreia</taxon>
    </lineage>
</organism>